<dbReference type="Pfam" id="PF12728">
    <property type="entry name" value="HTH_17"/>
    <property type="match status" value="1"/>
</dbReference>
<dbReference type="NCBIfam" id="TIGR01764">
    <property type="entry name" value="excise"/>
    <property type="match status" value="1"/>
</dbReference>
<dbReference type="RefSeq" id="WP_182494825.1">
    <property type="nucleotide sequence ID" value="NZ_BAAAKT010000002.1"/>
</dbReference>
<feature type="domain" description="Helix-turn-helix" evidence="1">
    <location>
        <begin position="18"/>
        <end position="66"/>
    </location>
</feature>
<dbReference type="EMBL" id="JACJIH010000001">
    <property type="protein sequence ID" value="MBA8920411.1"/>
    <property type="molecule type" value="Genomic_DNA"/>
</dbReference>
<comment type="caution">
    <text evidence="2">The sequence shown here is derived from an EMBL/GenBank/DDBJ whole genome shotgun (WGS) entry which is preliminary data.</text>
</comment>
<gene>
    <name evidence="2" type="ORF">HNR24_000344</name>
</gene>
<dbReference type="GO" id="GO:0003677">
    <property type="term" value="F:DNA binding"/>
    <property type="evidence" value="ECO:0007669"/>
    <property type="project" value="InterPro"/>
</dbReference>
<evidence type="ECO:0000313" key="2">
    <source>
        <dbReference type="EMBL" id="MBA8920411.1"/>
    </source>
</evidence>
<sequence>MTHDDGTPALDKAKLSCSVAEASAATGVSQEQLRKIIRSGNLAAVSPPGFSRLLIRAADLQDWLDAGE</sequence>
<evidence type="ECO:0000313" key="3">
    <source>
        <dbReference type="Proteomes" id="UP000546252"/>
    </source>
</evidence>
<name>A0A839FP34_9MICC</name>
<evidence type="ECO:0000259" key="1">
    <source>
        <dbReference type="Pfam" id="PF12728"/>
    </source>
</evidence>
<dbReference type="Proteomes" id="UP000546252">
    <property type="component" value="Unassembled WGS sequence"/>
</dbReference>
<dbReference type="InterPro" id="IPR041657">
    <property type="entry name" value="HTH_17"/>
</dbReference>
<accession>A0A839FP34</accession>
<proteinExistence type="predicted"/>
<reference evidence="2 3" key="1">
    <citation type="submission" date="2020-08" db="EMBL/GenBank/DDBJ databases">
        <title>Sequencing the genomes of 1000 actinobacteria strains.</title>
        <authorList>
            <person name="Klenk H.-P."/>
        </authorList>
    </citation>
    <scope>NUCLEOTIDE SEQUENCE [LARGE SCALE GENOMIC DNA]</scope>
    <source>
        <strain evidence="2 3">DSM 19081</strain>
    </source>
</reference>
<protein>
    <submittedName>
        <fullName evidence="2">Excisionase family DNA binding protein</fullName>
    </submittedName>
</protein>
<organism evidence="2 3">
    <name type="scientific">Nesterenkonia jeotgali</name>
    <dbReference type="NCBI Taxonomy" id="317018"/>
    <lineage>
        <taxon>Bacteria</taxon>
        <taxon>Bacillati</taxon>
        <taxon>Actinomycetota</taxon>
        <taxon>Actinomycetes</taxon>
        <taxon>Micrococcales</taxon>
        <taxon>Micrococcaceae</taxon>
        <taxon>Nesterenkonia</taxon>
    </lineage>
</organism>
<dbReference type="AlphaFoldDB" id="A0A839FP34"/>
<dbReference type="InterPro" id="IPR010093">
    <property type="entry name" value="SinI_DNA-bd"/>
</dbReference>